<evidence type="ECO:0000256" key="1">
    <source>
        <dbReference type="SAM" id="Phobius"/>
    </source>
</evidence>
<keyword evidence="1" id="KW-1133">Transmembrane helix</keyword>
<keyword evidence="1" id="KW-0472">Membrane</keyword>
<organism evidence="2 3">
    <name type="scientific">Ranitomeya imitator</name>
    <name type="common">mimic poison frog</name>
    <dbReference type="NCBI Taxonomy" id="111125"/>
    <lineage>
        <taxon>Eukaryota</taxon>
        <taxon>Metazoa</taxon>
        <taxon>Chordata</taxon>
        <taxon>Craniata</taxon>
        <taxon>Vertebrata</taxon>
        <taxon>Euteleostomi</taxon>
        <taxon>Amphibia</taxon>
        <taxon>Batrachia</taxon>
        <taxon>Anura</taxon>
        <taxon>Neobatrachia</taxon>
        <taxon>Hyloidea</taxon>
        <taxon>Dendrobatidae</taxon>
        <taxon>Dendrobatinae</taxon>
        <taxon>Ranitomeya</taxon>
    </lineage>
</organism>
<accession>A0ABN9MES7</accession>
<reference evidence="2" key="1">
    <citation type="submission" date="2023-07" db="EMBL/GenBank/DDBJ databases">
        <authorList>
            <person name="Stuckert A."/>
        </authorList>
    </citation>
    <scope>NUCLEOTIDE SEQUENCE</scope>
</reference>
<evidence type="ECO:0000313" key="3">
    <source>
        <dbReference type="Proteomes" id="UP001176940"/>
    </source>
</evidence>
<dbReference type="PANTHER" id="PTHR43550">
    <property type="entry name" value="3-KETODIHYDROSPHINGOSINE REDUCTASE"/>
    <property type="match status" value="1"/>
</dbReference>
<dbReference type="EMBL" id="CAUEEQ010059333">
    <property type="protein sequence ID" value="CAJ0964197.1"/>
    <property type="molecule type" value="Genomic_DNA"/>
</dbReference>
<sequence>MSSQHSIMMFTEDSKMEIDWYKQFTKRTACLFVLLEALGRKGCTSVPLVRLVLANSSLAFLCLGLQNPVWALSEVGQALLKSSLVLQGQLQLQVGVLYSKKFVYRMLSVMPMGQSEPRTLPPALVKSSCKMLRLNLPSHERCLVPMRKGQSTVLSSSSDGLLVVESRCVDVTQDEEAVTISPHVSCDYTSNLLVVESRCVDVTQDGEAVTISPHNSNDYTCNLFVYSRTSLLPESLSLDIGQKMCPASVPSASIWPAGEDIKTSLLPESLSLDIGKKMYPEMVQSIEEANPIGFKETLLSEISDETNPVEHKETLSSEIPGDPFALSYFEDVMTWTLIAIVMFSSATRWQHKSSHKLLSRENSLDGRKVSYKQEEAREAGLDSLTQSVMLLLAAAFLVAFVLLLYMVSPLISPKPLKLAGAHVVVTGGSSGIGKCIAVECFKQGAFITLVARDELIFYRFQNFESADFGLP</sequence>
<keyword evidence="3" id="KW-1185">Reference proteome</keyword>
<dbReference type="Proteomes" id="UP001176940">
    <property type="component" value="Unassembled WGS sequence"/>
</dbReference>
<comment type="caution">
    <text evidence="2">The sequence shown here is derived from an EMBL/GenBank/DDBJ whole genome shotgun (WGS) entry which is preliminary data.</text>
</comment>
<feature type="transmembrane region" description="Helical" evidence="1">
    <location>
        <begin position="388"/>
        <end position="407"/>
    </location>
</feature>
<protein>
    <submittedName>
        <fullName evidence="2">Uncharacterized protein</fullName>
    </submittedName>
</protein>
<name>A0ABN9MES7_9NEOB</name>
<proteinExistence type="predicted"/>
<keyword evidence="1" id="KW-0812">Transmembrane</keyword>
<dbReference type="SUPFAM" id="SSF51735">
    <property type="entry name" value="NAD(P)-binding Rossmann-fold domains"/>
    <property type="match status" value="1"/>
</dbReference>
<dbReference type="PANTHER" id="PTHR43550:SF3">
    <property type="entry name" value="3-KETODIHYDROSPHINGOSINE REDUCTASE"/>
    <property type="match status" value="1"/>
</dbReference>
<dbReference type="InterPro" id="IPR036291">
    <property type="entry name" value="NAD(P)-bd_dom_sf"/>
</dbReference>
<dbReference type="Gene3D" id="3.40.50.720">
    <property type="entry name" value="NAD(P)-binding Rossmann-like Domain"/>
    <property type="match status" value="1"/>
</dbReference>
<gene>
    <name evidence="2" type="ORF">RIMI_LOCUS18974125</name>
</gene>
<evidence type="ECO:0000313" key="2">
    <source>
        <dbReference type="EMBL" id="CAJ0964197.1"/>
    </source>
</evidence>